<dbReference type="SUPFAM" id="SSF52518">
    <property type="entry name" value="Thiamin diphosphate-binding fold (THDP-binding)"/>
    <property type="match status" value="1"/>
</dbReference>
<proteinExistence type="inferred from homology"/>
<protein>
    <recommendedName>
        <fullName evidence="4">Transketolase N-terminal domain-containing protein</fullName>
    </recommendedName>
</protein>
<reference evidence="5 6" key="1">
    <citation type="journal article" date="2016" name="Nat. Commun.">
        <title>Thousands of microbial genomes shed light on interconnected biogeochemical processes in an aquifer system.</title>
        <authorList>
            <person name="Anantharaman K."/>
            <person name="Brown C.T."/>
            <person name="Hug L.A."/>
            <person name="Sharon I."/>
            <person name="Castelle C.J."/>
            <person name="Probst A.J."/>
            <person name="Thomas B.C."/>
            <person name="Singh A."/>
            <person name="Wilkins M.J."/>
            <person name="Karaoz U."/>
            <person name="Brodie E.L."/>
            <person name="Williams K.H."/>
            <person name="Hubbard S.S."/>
            <person name="Banfield J.F."/>
        </authorList>
    </citation>
    <scope>NUCLEOTIDE SEQUENCE [LARGE SCALE GENOMIC DNA]</scope>
</reference>
<dbReference type="InterPro" id="IPR005474">
    <property type="entry name" value="Transketolase_N"/>
</dbReference>
<evidence type="ECO:0000313" key="5">
    <source>
        <dbReference type="EMBL" id="OGK22191.1"/>
    </source>
</evidence>
<dbReference type="PANTHER" id="PTHR47514">
    <property type="entry name" value="TRANSKETOLASE N-TERMINAL SECTION-RELATED"/>
    <property type="match status" value="1"/>
</dbReference>
<dbReference type="PANTHER" id="PTHR47514:SF1">
    <property type="entry name" value="TRANSKETOLASE N-TERMINAL SECTION-RELATED"/>
    <property type="match status" value="1"/>
</dbReference>
<dbReference type="Gene3D" id="3.40.50.970">
    <property type="match status" value="1"/>
</dbReference>
<dbReference type="Pfam" id="PF00456">
    <property type="entry name" value="Transketolase_N"/>
    <property type="match status" value="1"/>
</dbReference>
<evidence type="ECO:0000313" key="6">
    <source>
        <dbReference type="Proteomes" id="UP000177026"/>
    </source>
</evidence>
<comment type="caution">
    <text evidence="5">The sequence shown here is derived from an EMBL/GenBank/DDBJ whole genome shotgun (WGS) entry which is preliminary data.</text>
</comment>
<organism evidence="5 6">
    <name type="scientific">Candidatus Roizmanbacteria bacterium RIFCSPHIGHO2_01_FULL_39_8</name>
    <dbReference type="NCBI Taxonomy" id="1802033"/>
    <lineage>
        <taxon>Bacteria</taxon>
        <taxon>Candidatus Roizmaniibacteriota</taxon>
    </lineage>
</organism>
<evidence type="ECO:0000256" key="3">
    <source>
        <dbReference type="ARBA" id="ARBA00023052"/>
    </source>
</evidence>
<evidence type="ECO:0000256" key="1">
    <source>
        <dbReference type="ARBA" id="ARBA00001964"/>
    </source>
</evidence>
<name>A0A1F7GTP0_9BACT</name>
<sequence length="274" mass="30175">MIKANSMLSRKKKNLSKELRLKIVKLASKVPSAHPHIGSCMSCIDMLIQTLIYEMKPSDKFILSKGHASLALYVVFNFLGKISDIELEKTYFEDGTQFGIHTPGTLPKDIPLATGSLGHGLSFAAGLAKGFKLLGQNNRKAYCLMSDGECNEGAVWEGALFASHHKLDNLFVLIDRNKLQAFGRTKDVLGDAANPAKWRAFGFNVISCNGHNLKEIENSFSQLRALNKGKPNLLIGNTVRGKGIKAIENKVVSNYTTVVGEFYKQAIEDIKNMD</sequence>
<dbReference type="AlphaFoldDB" id="A0A1F7GTP0"/>
<feature type="domain" description="Transketolase N-terminal" evidence="4">
    <location>
        <begin position="19"/>
        <end position="249"/>
    </location>
</feature>
<accession>A0A1F7GTP0</accession>
<dbReference type="EMBL" id="MFZI01000004">
    <property type="protein sequence ID" value="OGK22191.1"/>
    <property type="molecule type" value="Genomic_DNA"/>
</dbReference>
<dbReference type="Proteomes" id="UP000177026">
    <property type="component" value="Unassembled WGS sequence"/>
</dbReference>
<evidence type="ECO:0000256" key="2">
    <source>
        <dbReference type="ARBA" id="ARBA00007131"/>
    </source>
</evidence>
<dbReference type="InterPro" id="IPR029061">
    <property type="entry name" value="THDP-binding"/>
</dbReference>
<gene>
    <name evidence="5" type="ORF">A2866_03375</name>
</gene>
<keyword evidence="3" id="KW-0786">Thiamine pyrophosphate</keyword>
<evidence type="ECO:0000259" key="4">
    <source>
        <dbReference type="Pfam" id="PF00456"/>
    </source>
</evidence>
<comment type="cofactor">
    <cofactor evidence="1">
        <name>thiamine diphosphate</name>
        <dbReference type="ChEBI" id="CHEBI:58937"/>
    </cofactor>
</comment>
<comment type="similarity">
    <text evidence="2">Belongs to the transketolase family.</text>
</comment>